<accession>A0A2T0UHF1</accession>
<name>A0A2T0UHF1_9ACTN</name>
<proteinExistence type="predicted"/>
<reference evidence="1 2" key="1">
    <citation type="submission" date="2018-03" db="EMBL/GenBank/DDBJ databases">
        <title>Genomic Encyclopedia of Type Strains, Phase III (KMG-III): the genomes of soil and plant-associated and newly described type strains.</title>
        <authorList>
            <person name="Whitman W."/>
        </authorList>
    </citation>
    <scope>NUCLEOTIDE SEQUENCE [LARGE SCALE GENOMIC DNA]</scope>
    <source>
        <strain evidence="1 2">CGMCC 4.7067</strain>
    </source>
</reference>
<gene>
    <name evidence="1" type="ORF">B0I28_107136</name>
</gene>
<keyword evidence="2" id="KW-1185">Reference proteome</keyword>
<dbReference type="EMBL" id="PVTJ01000007">
    <property type="protein sequence ID" value="PRY57288.1"/>
    <property type="molecule type" value="Genomic_DNA"/>
</dbReference>
<dbReference type="AlphaFoldDB" id="A0A2T0UHF1"/>
<evidence type="ECO:0000313" key="1">
    <source>
        <dbReference type="EMBL" id="PRY57288.1"/>
    </source>
</evidence>
<organism evidence="1 2">
    <name type="scientific">Glycomyces artemisiae</name>
    <dbReference type="NCBI Taxonomy" id="1076443"/>
    <lineage>
        <taxon>Bacteria</taxon>
        <taxon>Bacillati</taxon>
        <taxon>Actinomycetota</taxon>
        <taxon>Actinomycetes</taxon>
        <taxon>Glycomycetales</taxon>
        <taxon>Glycomycetaceae</taxon>
        <taxon>Glycomyces</taxon>
    </lineage>
</organism>
<evidence type="ECO:0000313" key="2">
    <source>
        <dbReference type="Proteomes" id="UP000238176"/>
    </source>
</evidence>
<comment type="caution">
    <text evidence="1">The sequence shown here is derived from an EMBL/GenBank/DDBJ whole genome shotgun (WGS) entry which is preliminary data.</text>
</comment>
<protein>
    <submittedName>
        <fullName evidence="1">Uncharacterized protein</fullName>
    </submittedName>
</protein>
<sequence length="292" mass="31467">MRFPRNGSPKAVRGGARVPAFASTAGVARFRYACKMAENPPSDEWKKVTALVVGGAFVLGVVVDATTALGWIGVGPDADKPTGGAETATTGDYGYATQDYDPDEVYTEEEWTEQEWTEEDTWEDASGWVEESAGLTMTLSTDFDGDGACLRYLYDFDDLSYSPEVWYETTTDLSTTAGYVDLVWDPCDIDPDSQVTGTSYLYNSGGDWGTFYDAGANPSAGDCDSAVVASQTGMSWSLDPWAPSAAPFVETMVLCTKTTEGRIVLVTVDSVVPEDGDSWFSASMSATTYTWV</sequence>
<dbReference type="Proteomes" id="UP000238176">
    <property type="component" value="Unassembled WGS sequence"/>
</dbReference>